<protein>
    <submittedName>
        <fullName evidence="1">Uncharacterized protein</fullName>
    </submittedName>
</protein>
<accession>A0ABQ1LJA0</accession>
<dbReference type="Proteomes" id="UP000636010">
    <property type="component" value="Unassembled WGS sequence"/>
</dbReference>
<sequence>MKKTIKFILKGLLGLIILAFLLYTGFRVREYFVGNKYVSYLEKNTLEQTPIADSLVLKFNDQFYNNNLFLVGELHEVATSPIIDVAMFIHLNEKVNITANIAEMDIAQAYYLNKYLNGSSTQNLETILKNWSVFIGQVSKAYRNGKWGKLKDYYQSLPDNKKFKVFGIDKISDFSLLHNLLNEKIPYEYQIPKGEEKLIKWGTANIPKILSNHDFGFNERQLLENIYYNLSNYKNIKYRDEFMFENFKRFYKQNDWANNNLYGCFGFYHTLQGLQRTFAGRLRNSNQPNIKEKMVSINTINTNAHITVLSSYLPSFIADNTEYTRLSFSSDNMFDNYILGIEDFKRAGKRKSINLFQLNADEAPYKHSLRGILNFSLLPFAPSINIKNKNTATTDYFQYIFVVDGADWIQPG</sequence>
<gene>
    <name evidence="1" type="ORF">GCM10011506_06480</name>
</gene>
<evidence type="ECO:0000313" key="1">
    <source>
        <dbReference type="EMBL" id="GGC23966.1"/>
    </source>
</evidence>
<comment type="caution">
    <text evidence="1">The sequence shown here is derived from an EMBL/GenBank/DDBJ whole genome shotgun (WGS) entry which is preliminary data.</text>
</comment>
<organism evidence="1 2">
    <name type="scientific">Marivirga lumbricoides</name>
    <dbReference type="NCBI Taxonomy" id="1046115"/>
    <lineage>
        <taxon>Bacteria</taxon>
        <taxon>Pseudomonadati</taxon>
        <taxon>Bacteroidota</taxon>
        <taxon>Cytophagia</taxon>
        <taxon>Cytophagales</taxon>
        <taxon>Marivirgaceae</taxon>
        <taxon>Marivirga</taxon>
    </lineage>
</organism>
<proteinExistence type="predicted"/>
<dbReference type="RefSeq" id="WP_188460374.1">
    <property type="nucleotide sequence ID" value="NZ_BAABHU010000002.1"/>
</dbReference>
<keyword evidence="2" id="KW-1185">Reference proteome</keyword>
<evidence type="ECO:0000313" key="2">
    <source>
        <dbReference type="Proteomes" id="UP000636010"/>
    </source>
</evidence>
<dbReference type="SUPFAM" id="SSF159501">
    <property type="entry name" value="EreA/ChaN-like"/>
    <property type="match status" value="1"/>
</dbReference>
<reference evidence="2" key="1">
    <citation type="journal article" date="2019" name="Int. J. Syst. Evol. Microbiol.">
        <title>The Global Catalogue of Microorganisms (GCM) 10K type strain sequencing project: providing services to taxonomists for standard genome sequencing and annotation.</title>
        <authorList>
            <consortium name="The Broad Institute Genomics Platform"/>
            <consortium name="The Broad Institute Genome Sequencing Center for Infectious Disease"/>
            <person name="Wu L."/>
            <person name="Ma J."/>
        </authorList>
    </citation>
    <scope>NUCLEOTIDE SEQUENCE [LARGE SCALE GENOMIC DNA]</scope>
    <source>
        <strain evidence="2">CGMCC 1.10832</strain>
    </source>
</reference>
<name>A0ABQ1LJA0_9BACT</name>
<dbReference type="EMBL" id="BMEC01000002">
    <property type="protein sequence ID" value="GGC23966.1"/>
    <property type="molecule type" value="Genomic_DNA"/>
</dbReference>